<dbReference type="EMBL" id="LWCA01000414">
    <property type="protein sequence ID" value="OAF68623.1"/>
    <property type="molecule type" value="Genomic_DNA"/>
</dbReference>
<evidence type="ECO:0000256" key="3">
    <source>
        <dbReference type="ARBA" id="ARBA00023015"/>
    </source>
</evidence>
<evidence type="ECO:0000313" key="7">
    <source>
        <dbReference type="EMBL" id="OAF68623.1"/>
    </source>
</evidence>
<reference evidence="7 8" key="1">
    <citation type="submission" date="2016-04" db="EMBL/GenBank/DDBJ databases">
        <title>The genome of Intoshia linei affirms orthonectids as highly simplified spiralians.</title>
        <authorList>
            <person name="Mikhailov K.V."/>
            <person name="Slusarev G.S."/>
            <person name="Nikitin M.A."/>
            <person name="Logacheva M.D."/>
            <person name="Penin A."/>
            <person name="Aleoshin V."/>
            <person name="Panchin Y.V."/>
        </authorList>
    </citation>
    <scope>NUCLEOTIDE SEQUENCE [LARGE SCALE GENOMIC DNA]</scope>
    <source>
        <strain evidence="7">Intl2013</strain>
        <tissue evidence="7">Whole animal</tissue>
    </source>
</reference>
<dbReference type="Pfam" id="PF09637">
    <property type="entry name" value="Med18"/>
    <property type="match status" value="1"/>
</dbReference>
<dbReference type="AlphaFoldDB" id="A0A177B4R1"/>
<dbReference type="PANTHER" id="PTHR13321">
    <property type="entry name" value="MEDIATOR OF RNA POLYMERASE II TRANSCRIPTION, SUBUNIT 18"/>
    <property type="match status" value="1"/>
</dbReference>
<keyword evidence="5 6" id="KW-0539">Nucleus</keyword>
<evidence type="ECO:0000256" key="5">
    <source>
        <dbReference type="ARBA" id="ARBA00023242"/>
    </source>
</evidence>
<organism evidence="7 8">
    <name type="scientific">Intoshia linei</name>
    <dbReference type="NCBI Taxonomy" id="1819745"/>
    <lineage>
        <taxon>Eukaryota</taxon>
        <taxon>Metazoa</taxon>
        <taxon>Spiralia</taxon>
        <taxon>Lophotrochozoa</taxon>
        <taxon>Mesozoa</taxon>
        <taxon>Orthonectida</taxon>
        <taxon>Rhopaluridae</taxon>
        <taxon>Intoshia</taxon>
    </lineage>
</organism>
<dbReference type="OrthoDB" id="10018982at2759"/>
<dbReference type="GO" id="GO:0070847">
    <property type="term" value="C:core mediator complex"/>
    <property type="evidence" value="ECO:0007669"/>
    <property type="project" value="TreeGrafter"/>
</dbReference>
<sequence length="207" mass="23664">MNDASEEQLELFLQGCILDNKLEGLLTRLRGICDRKGSKCQFRENEIFVKIKDKNDAMINVIMVYDVGATTKNVYLKYTGPINTYSHESKELAMQRNVMQIYANDSLTNLMKNMGFRTYFELFRSGHIFFKNNVKIVISKLYNLPQASVSYNQAMTPFTKSNFVELSITSSSKNALRDIDELRKAADLLKPLVNVGCIDQSILLFDT</sequence>
<comment type="subcellular location">
    <subcellularLocation>
        <location evidence="1 6">Nucleus</location>
    </subcellularLocation>
</comment>
<evidence type="ECO:0000313" key="8">
    <source>
        <dbReference type="Proteomes" id="UP000078046"/>
    </source>
</evidence>
<dbReference type="GO" id="GO:0016592">
    <property type="term" value="C:mediator complex"/>
    <property type="evidence" value="ECO:0007669"/>
    <property type="project" value="InterPro"/>
</dbReference>
<dbReference type="Gene3D" id="2.40.320.10">
    <property type="entry name" value="Hypothetical Protein Pfu-838710-001"/>
    <property type="match status" value="1"/>
</dbReference>
<dbReference type="GO" id="GO:0006369">
    <property type="term" value="P:termination of RNA polymerase II transcription"/>
    <property type="evidence" value="ECO:0007669"/>
    <property type="project" value="TreeGrafter"/>
</dbReference>
<keyword evidence="4 6" id="KW-0804">Transcription</keyword>
<keyword evidence="3 6" id="KW-0805">Transcription regulation</keyword>
<keyword evidence="6" id="KW-0010">Activator</keyword>
<evidence type="ECO:0000256" key="1">
    <source>
        <dbReference type="ARBA" id="ARBA00004123"/>
    </source>
</evidence>
<proteinExistence type="inferred from homology"/>
<comment type="similarity">
    <text evidence="2 6">Belongs to the Mediator complex subunit 18 family.</text>
</comment>
<accession>A0A177B4R1</accession>
<dbReference type="GO" id="GO:0003712">
    <property type="term" value="F:transcription coregulator activity"/>
    <property type="evidence" value="ECO:0007669"/>
    <property type="project" value="InterPro"/>
</dbReference>
<name>A0A177B4R1_9BILA</name>
<evidence type="ECO:0000256" key="4">
    <source>
        <dbReference type="ARBA" id="ARBA00023163"/>
    </source>
</evidence>
<dbReference type="PANTHER" id="PTHR13321:SF2">
    <property type="entry name" value="MEDIATOR OF RNA POLYMERASE II TRANSCRIPTION SUBUNIT 18"/>
    <property type="match status" value="1"/>
</dbReference>
<gene>
    <name evidence="6" type="primary">MED18</name>
    <name evidence="7" type="ORF">A3Q56_03629</name>
</gene>
<dbReference type="InterPro" id="IPR019095">
    <property type="entry name" value="Mediator_Med18"/>
</dbReference>
<keyword evidence="8" id="KW-1185">Reference proteome</keyword>
<comment type="caution">
    <text evidence="7">The sequence shown here is derived from an EMBL/GenBank/DDBJ whole genome shotgun (WGS) entry which is preliminary data.</text>
</comment>
<comment type="subunit">
    <text evidence="6">Component of the Mediator complex.</text>
</comment>
<protein>
    <recommendedName>
        <fullName evidence="6">Mediator of RNA polymerase II transcription subunit 18</fullName>
    </recommendedName>
    <alternativeName>
        <fullName evidence="6">Mediator complex subunit 18</fullName>
    </alternativeName>
</protein>
<dbReference type="GO" id="GO:0006357">
    <property type="term" value="P:regulation of transcription by RNA polymerase II"/>
    <property type="evidence" value="ECO:0007669"/>
    <property type="project" value="InterPro"/>
</dbReference>
<comment type="function">
    <text evidence="6">Component of the Mediator complex, a coactivator involved in the regulated transcription of nearly all RNA polymerase II-dependent genes. Mediator functions as a bridge to convey information from gene-specific regulatory proteins to the basal RNA polymerase II transcription machinery. Mediator is recruited to promoters by direct interactions with regulatory proteins and serves as a scaffold for the assembly of a functional preinitiation complex with RNA polymerase II and the general transcription factors.</text>
</comment>
<evidence type="ECO:0000256" key="2">
    <source>
        <dbReference type="ARBA" id="ARBA00009814"/>
    </source>
</evidence>
<evidence type="ECO:0000256" key="6">
    <source>
        <dbReference type="RuleBase" id="RU364150"/>
    </source>
</evidence>
<dbReference type="Proteomes" id="UP000078046">
    <property type="component" value="Unassembled WGS sequence"/>
</dbReference>